<dbReference type="AlphaFoldDB" id="A0A9X2CP69"/>
<keyword evidence="2" id="KW-1185">Reference proteome</keyword>
<accession>A0A9X2CP69</accession>
<sequence>MITKIFNLELIAPIDFKNPFVIENTLKEKMLNHLEKYTIKAINLSLNRRDNYVLIAIVEMYP</sequence>
<protein>
    <submittedName>
        <fullName evidence="1">Uncharacterized protein</fullName>
    </submittedName>
</protein>
<gene>
    <name evidence="1" type="ORF">L1967_05245</name>
</gene>
<reference evidence="1" key="1">
    <citation type="submission" date="2022-01" db="EMBL/GenBank/DDBJ databases">
        <title>Genome sequencing of Zunongwangia sp. M21534 genome.</title>
        <authorList>
            <person name="Chen Y."/>
            <person name="Dong C."/>
            <person name="Shao Z."/>
        </authorList>
    </citation>
    <scope>NUCLEOTIDE SEQUENCE</scope>
    <source>
        <strain evidence="1">MCCC M21534</strain>
    </source>
</reference>
<evidence type="ECO:0000313" key="2">
    <source>
        <dbReference type="Proteomes" id="UP001139521"/>
    </source>
</evidence>
<dbReference type="Proteomes" id="UP001139521">
    <property type="component" value="Unassembled WGS sequence"/>
</dbReference>
<name>A0A9X2CP69_9FLAO</name>
<comment type="caution">
    <text evidence="1">The sequence shown here is derived from an EMBL/GenBank/DDBJ whole genome shotgun (WGS) entry which is preliminary data.</text>
</comment>
<proteinExistence type="predicted"/>
<evidence type="ECO:0000313" key="1">
    <source>
        <dbReference type="EMBL" id="MCL6217697.1"/>
    </source>
</evidence>
<dbReference type="EMBL" id="JAKHSK010000005">
    <property type="protein sequence ID" value="MCL6217697.1"/>
    <property type="molecule type" value="Genomic_DNA"/>
</dbReference>
<organism evidence="1 2">
    <name type="scientific">Zunongwangia pacifica</name>
    <dbReference type="NCBI Taxonomy" id="2911062"/>
    <lineage>
        <taxon>Bacteria</taxon>
        <taxon>Pseudomonadati</taxon>
        <taxon>Bacteroidota</taxon>
        <taxon>Flavobacteriia</taxon>
        <taxon>Flavobacteriales</taxon>
        <taxon>Flavobacteriaceae</taxon>
        <taxon>Zunongwangia</taxon>
    </lineage>
</organism>
<dbReference type="RefSeq" id="WP_249600676.1">
    <property type="nucleotide sequence ID" value="NZ_JAKHSK010000005.1"/>
</dbReference>